<evidence type="ECO:0000313" key="1">
    <source>
        <dbReference type="EMBL" id="KAJ9165497.1"/>
    </source>
</evidence>
<keyword evidence="2" id="KW-1185">Reference proteome</keyword>
<evidence type="ECO:0000313" key="2">
    <source>
        <dbReference type="Proteomes" id="UP001174691"/>
    </source>
</evidence>
<name>A0AA38S9E1_9PEZI</name>
<dbReference type="AlphaFoldDB" id="A0AA38S9E1"/>
<protein>
    <submittedName>
        <fullName evidence="1">Uncharacterized protein</fullName>
    </submittedName>
</protein>
<proteinExistence type="predicted"/>
<comment type="caution">
    <text evidence="1">The sequence shown here is derived from an EMBL/GenBank/DDBJ whole genome shotgun (WGS) entry which is preliminary data.</text>
</comment>
<organism evidence="1 2">
    <name type="scientific">Coniochaeta hoffmannii</name>
    <dbReference type="NCBI Taxonomy" id="91930"/>
    <lineage>
        <taxon>Eukaryota</taxon>
        <taxon>Fungi</taxon>
        <taxon>Dikarya</taxon>
        <taxon>Ascomycota</taxon>
        <taxon>Pezizomycotina</taxon>
        <taxon>Sordariomycetes</taxon>
        <taxon>Sordariomycetidae</taxon>
        <taxon>Coniochaetales</taxon>
        <taxon>Coniochaetaceae</taxon>
        <taxon>Coniochaeta</taxon>
    </lineage>
</organism>
<sequence>MSTVTTMTLLCYDQRLKVYVYQDDANGNTWKTHPKRRYGELVPSNRQVWDYDSQLRPRPDLGEHPKPRTWRNIYLTDPRYEVYTPNGMRKKGAMLGIIWRHDHDEGWDVLVDHWPAHLKPEKEKEKLMLIGKEKVRARVDNRRQLGAAF</sequence>
<gene>
    <name evidence="1" type="ORF">NKR19_g282</name>
</gene>
<dbReference type="EMBL" id="JANBVN010000003">
    <property type="protein sequence ID" value="KAJ9165497.1"/>
    <property type="molecule type" value="Genomic_DNA"/>
</dbReference>
<reference evidence="1" key="1">
    <citation type="submission" date="2022-07" db="EMBL/GenBank/DDBJ databases">
        <title>Fungi with potential for degradation of polypropylene.</title>
        <authorList>
            <person name="Gostincar C."/>
        </authorList>
    </citation>
    <scope>NUCLEOTIDE SEQUENCE</scope>
    <source>
        <strain evidence="1">EXF-13287</strain>
    </source>
</reference>
<accession>A0AA38S9E1</accession>
<dbReference type="Proteomes" id="UP001174691">
    <property type="component" value="Unassembled WGS sequence"/>
</dbReference>